<protein>
    <submittedName>
        <fullName evidence="2">Uncharacterized protein</fullName>
    </submittedName>
</protein>
<keyword evidence="3" id="KW-1185">Reference proteome</keyword>
<gene>
    <name evidence="2" type="ORF">EJ08DRAFT_645942</name>
</gene>
<name>A0A9P4P0G4_9PEZI</name>
<evidence type="ECO:0000256" key="1">
    <source>
        <dbReference type="SAM" id="MobiDB-lite"/>
    </source>
</evidence>
<organism evidence="2 3">
    <name type="scientific">Tothia fuscella</name>
    <dbReference type="NCBI Taxonomy" id="1048955"/>
    <lineage>
        <taxon>Eukaryota</taxon>
        <taxon>Fungi</taxon>
        <taxon>Dikarya</taxon>
        <taxon>Ascomycota</taxon>
        <taxon>Pezizomycotina</taxon>
        <taxon>Dothideomycetes</taxon>
        <taxon>Pleosporomycetidae</taxon>
        <taxon>Venturiales</taxon>
        <taxon>Cylindrosympodiaceae</taxon>
        <taxon>Tothia</taxon>
    </lineage>
</organism>
<sequence>MARQKNDLEACKGELAGMVKDIDMRKKELDGQEARLRGRENNIDKWELVRSEELKEREAKVQQNEKSNKDQRIELAMRECDIAERVQGISGKEAELAEREVKLEKCEASFCAGQEESKHGYVGSGSDKDAYGDESVEGSTGDDNDFVVVEKEDYDTDFDFMNLIPCVKERQIIL</sequence>
<accession>A0A9P4P0G4</accession>
<feature type="compositionally biased region" description="Acidic residues" evidence="1">
    <location>
        <begin position="132"/>
        <end position="144"/>
    </location>
</feature>
<evidence type="ECO:0000313" key="2">
    <source>
        <dbReference type="EMBL" id="KAF2435015.1"/>
    </source>
</evidence>
<reference evidence="2" key="1">
    <citation type="journal article" date="2020" name="Stud. Mycol.">
        <title>101 Dothideomycetes genomes: a test case for predicting lifestyles and emergence of pathogens.</title>
        <authorList>
            <person name="Haridas S."/>
            <person name="Albert R."/>
            <person name="Binder M."/>
            <person name="Bloem J."/>
            <person name="Labutti K."/>
            <person name="Salamov A."/>
            <person name="Andreopoulos B."/>
            <person name="Baker S."/>
            <person name="Barry K."/>
            <person name="Bills G."/>
            <person name="Bluhm B."/>
            <person name="Cannon C."/>
            <person name="Castanera R."/>
            <person name="Culley D."/>
            <person name="Daum C."/>
            <person name="Ezra D."/>
            <person name="Gonzalez J."/>
            <person name="Henrissat B."/>
            <person name="Kuo A."/>
            <person name="Liang C."/>
            <person name="Lipzen A."/>
            <person name="Lutzoni F."/>
            <person name="Magnuson J."/>
            <person name="Mondo S."/>
            <person name="Nolan M."/>
            <person name="Ohm R."/>
            <person name="Pangilinan J."/>
            <person name="Park H.-J."/>
            <person name="Ramirez L."/>
            <person name="Alfaro M."/>
            <person name="Sun H."/>
            <person name="Tritt A."/>
            <person name="Yoshinaga Y."/>
            <person name="Zwiers L.-H."/>
            <person name="Turgeon B."/>
            <person name="Goodwin S."/>
            <person name="Spatafora J."/>
            <person name="Crous P."/>
            <person name="Grigoriev I."/>
        </authorList>
    </citation>
    <scope>NUCLEOTIDE SEQUENCE</scope>
    <source>
        <strain evidence="2">CBS 130266</strain>
    </source>
</reference>
<feature type="region of interest" description="Disordered" evidence="1">
    <location>
        <begin position="117"/>
        <end position="144"/>
    </location>
</feature>
<dbReference type="AlphaFoldDB" id="A0A9P4P0G4"/>
<proteinExistence type="predicted"/>
<comment type="caution">
    <text evidence="2">The sequence shown here is derived from an EMBL/GenBank/DDBJ whole genome shotgun (WGS) entry which is preliminary data.</text>
</comment>
<evidence type="ECO:0000313" key="3">
    <source>
        <dbReference type="Proteomes" id="UP000800235"/>
    </source>
</evidence>
<dbReference type="Proteomes" id="UP000800235">
    <property type="component" value="Unassembled WGS sequence"/>
</dbReference>
<dbReference type="EMBL" id="MU007014">
    <property type="protein sequence ID" value="KAF2435015.1"/>
    <property type="molecule type" value="Genomic_DNA"/>
</dbReference>